<proteinExistence type="predicted"/>
<dbReference type="Proteomes" id="UP000005216">
    <property type="component" value="Plasmid lp38"/>
</dbReference>
<name>G0ITY7_BORAP</name>
<sequence>MQDFINLNIFIIIFDFYCKEGSKYYKNRIIQIKKQSLKILLTNHLSKKIISDTKISNLFFKNSFLIN</sequence>
<dbReference type="EMBL" id="CP002949">
    <property type="protein sequence ID" value="AEL70591.1"/>
    <property type="molecule type" value="Genomic_DNA"/>
</dbReference>
<evidence type="ECO:0000313" key="1">
    <source>
        <dbReference type="EMBL" id="AEL70591.1"/>
    </source>
</evidence>
<geneLocation type="plasmid" evidence="1 2">
    <name>lp38</name>
</geneLocation>
<keyword evidence="1" id="KW-0614">Plasmid</keyword>
<dbReference type="HOGENOM" id="CLU_2803911_0_0_12"/>
<gene>
    <name evidence="1" type="ordered locus">BafPKo_J0010</name>
</gene>
<organism evidence="1 2">
    <name type="scientific">Borreliella afzelii (strain PKo)</name>
    <name type="common">Borrelia afzelii</name>
    <dbReference type="NCBI Taxonomy" id="390236"/>
    <lineage>
        <taxon>Bacteria</taxon>
        <taxon>Pseudomonadati</taxon>
        <taxon>Spirochaetota</taxon>
        <taxon>Spirochaetia</taxon>
        <taxon>Spirochaetales</taxon>
        <taxon>Borreliaceae</taxon>
        <taxon>Borreliella</taxon>
    </lineage>
</organism>
<evidence type="ECO:0000313" key="2">
    <source>
        <dbReference type="Proteomes" id="UP000005216"/>
    </source>
</evidence>
<accession>G0ITY7</accession>
<dbReference type="KEGG" id="bafz:BafPKo_J0010"/>
<protein>
    <submittedName>
        <fullName evidence="1">Uncharacterized protein</fullName>
    </submittedName>
</protein>
<keyword evidence="2" id="KW-1185">Reference proteome</keyword>
<dbReference type="PATRIC" id="fig|390236.22.peg.1377"/>
<dbReference type="AlphaFoldDB" id="G0ITY7"/>
<reference evidence="1 2" key="1">
    <citation type="journal article" date="2011" name="J. Bacteriol.">
        <title>Whole-genome sequences of two Borrelia afzelii and two Borrelia garinii Lyme disease agent isolates.</title>
        <authorList>
            <person name="Casjens S.R."/>
            <person name="Mongodin E.F."/>
            <person name="Qiu W.-G."/>
            <person name="Dunn J.J."/>
            <person name="Luft B.J."/>
            <person name="Fraser-Liggett C.M."/>
            <person name="Schutzer S.E."/>
        </authorList>
    </citation>
    <scope>NUCLEOTIDE SEQUENCE [LARGE SCALE GENOMIC DNA]</scope>
    <source>
        <strain evidence="1 2">PKo</strain>
    </source>
</reference>